<proteinExistence type="predicted"/>
<name>A0A1D7W866_BREAU</name>
<gene>
    <name evidence="2" type="ORF">BLSMQ_3539</name>
</gene>
<evidence type="ECO:0000313" key="2">
    <source>
        <dbReference type="EMBL" id="AOP55237.1"/>
    </source>
</evidence>
<organism evidence="2 3">
    <name type="scientific">Brevibacterium aurantiacum</name>
    <dbReference type="NCBI Taxonomy" id="273384"/>
    <lineage>
        <taxon>Bacteria</taxon>
        <taxon>Bacillati</taxon>
        <taxon>Actinomycetota</taxon>
        <taxon>Actinomycetes</taxon>
        <taxon>Micrococcales</taxon>
        <taxon>Brevibacteriaceae</taxon>
        <taxon>Brevibacterium</taxon>
    </lineage>
</organism>
<dbReference type="Proteomes" id="UP000094793">
    <property type="component" value="Chromosome"/>
</dbReference>
<dbReference type="KEGG" id="blin:BLSMQ_3539"/>
<evidence type="ECO:0000256" key="1">
    <source>
        <dbReference type="SAM" id="MobiDB-lite"/>
    </source>
</evidence>
<reference evidence="3" key="1">
    <citation type="submission" date="2016-09" db="EMBL/GenBank/DDBJ databases">
        <title>Complete Genome Sequence of Brevibacterium linens SMQ-1335.</title>
        <authorList>
            <person name="de Melo A.G."/>
            <person name="Labrie S.J."/>
            <person name="Dumaresq J."/>
            <person name="Roberts R.J."/>
            <person name="Tremblay D.M."/>
            <person name="Moineau S."/>
        </authorList>
    </citation>
    <scope>NUCLEOTIDE SEQUENCE [LARGE SCALE GENOMIC DNA]</scope>
    <source>
        <strain evidence="3">SMQ-1335</strain>
    </source>
</reference>
<protein>
    <submittedName>
        <fullName evidence="2">Uncharacterized protein</fullName>
    </submittedName>
</protein>
<dbReference type="AlphaFoldDB" id="A0A1D7W866"/>
<sequence length="78" mass="7925">MAWSSTMATRVVSDEGGGTPSRAIDPGAGLGVDPGAGLAPGTPASGMLSRYPTRTTVDPRKPVKSGGNLPTRADFIRK</sequence>
<dbReference type="EMBL" id="CP017150">
    <property type="protein sequence ID" value="AOP55237.1"/>
    <property type="molecule type" value="Genomic_DNA"/>
</dbReference>
<accession>A0A1D7W866</accession>
<evidence type="ECO:0000313" key="3">
    <source>
        <dbReference type="Proteomes" id="UP000094793"/>
    </source>
</evidence>
<feature type="region of interest" description="Disordered" evidence="1">
    <location>
        <begin position="1"/>
        <end position="78"/>
    </location>
</feature>